<proteinExistence type="predicted"/>
<dbReference type="AlphaFoldDB" id="A0AAV1VMI5"/>
<reference evidence="1" key="1">
    <citation type="submission" date="2024-01" db="EMBL/GenBank/DDBJ databases">
        <authorList>
            <person name="Webb A."/>
        </authorList>
    </citation>
    <scope>NUCLEOTIDE SEQUENCE</scope>
    <source>
        <strain evidence="1">Pm1</strain>
    </source>
</reference>
<sequence length="31" mass="3453">MADILTKALPAPSVEEMRAMFKLEATQDDTE</sequence>
<evidence type="ECO:0000313" key="1">
    <source>
        <dbReference type="EMBL" id="CAK7947519.1"/>
    </source>
</evidence>
<evidence type="ECO:0000313" key="2">
    <source>
        <dbReference type="Proteomes" id="UP001162060"/>
    </source>
</evidence>
<organism evidence="1 2">
    <name type="scientific">Peronospora matthiolae</name>
    <dbReference type="NCBI Taxonomy" id="2874970"/>
    <lineage>
        <taxon>Eukaryota</taxon>
        <taxon>Sar</taxon>
        <taxon>Stramenopiles</taxon>
        <taxon>Oomycota</taxon>
        <taxon>Peronosporomycetes</taxon>
        <taxon>Peronosporales</taxon>
        <taxon>Peronosporaceae</taxon>
        <taxon>Peronospora</taxon>
    </lineage>
</organism>
<dbReference type="Proteomes" id="UP001162060">
    <property type="component" value="Unassembled WGS sequence"/>
</dbReference>
<gene>
    <name evidence="1" type="ORF">PM001_LOCUS32669</name>
</gene>
<dbReference type="EMBL" id="CAKLBY020000378">
    <property type="protein sequence ID" value="CAK7947519.1"/>
    <property type="molecule type" value="Genomic_DNA"/>
</dbReference>
<name>A0AAV1VMI5_9STRA</name>
<accession>A0AAV1VMI5</accession>
<comment type="caution">
    <text evidence="1">The sequence shown here is derived from an EMBL/GenBank/DDBJ whole genome shotgun (WGS) entry which is preliminary data.</text>
</comment>
<protein>
    <submittedName>
        <fullName evidence="1">Uncharacterized protein</fullName>
    </submittedName>
</protein>